<keyword evidence="1" id="KW-1133">Transmembrane helix</keyword>
<keyword evidence="3" id="KW-1185">Reference proteome</keyword>
<comment type="caution">
    <text evidence="2">The sequence shown here is derived from an EMBL/GenBank/DDBJ whole genome shotgun (WGS) entry which is preliminary data.</text>
</comment>
<feature type="transmembrane region" description="Helical" evidence="1">
    <location>
        <begin position="33"/>
        <end position="56"/>
    </location>
</feature>
<dbReference type="NCBIfam" id="TIGR01300">
    <property type="entry name" value="CPA3_mnhG_phaG"/>
    <property type="match status" value="1"/>
</dbReference>
<gene>
    <name evidence="2" type="ORF">GCM10007854_06380</name>
</gene>
<evidence type="ECO:0000313" key="3">
    <source>
        <dbReference type="Proteomes" id="UP001161390"/>
    </source>
</evidence>
<keyword evidence="1" id="KW-0812">Transmembrane</keyword>
<sequence length="137" mass="14402">MMTVLLMAAEPVATTASSGGISGADVIGFLRDLITVISLAGGLFFVLAGTIGVIRLPDFYTRLHAAGMTDTLGAELILFALIVQSDSWQVIAKLLLVAFFLFVTSPTATHAVAHAAYRAGEKPKLGPWRAPSIEDEG</sequence>
<reference evidence="2" key="2">
    <citation type="submission" date="2023-01" db="EMBL/GenBank/DDBJ databases">
        <title>Draft genome sequence of Algimonas porphyrae strain NBRC 108216.</title>
        <authorList>
            <person name="Sun Q."/>
            <person name="Mori K."/>
        </authorList>
    </citation>
    <scope>NUCLEOTIDE SEQUENCE</scope>
    <source>
        <strain evidence="2">NBRC 108216</strain>
    </source>
</reference>
<dbReference type="PANTHER" id="PTHR34703">
    <property type="entry name" value="ANTIPORTER SUBUNIT MNHG2-RELATED"/>
    <property type="match status" value="1"/>
</dbReference>
<dbReference type="Proteomes" id="UP001161390">
    <property type="component" value="Unassembled WGS sequence"/>
</dbReference>
<protein>
    <recommendedName>
        <fullName evidence="4">Monovalent cation/H(+) antiporter subunit G</fullName>
    </recommendedName>
</protein>
<dbReference type="Pfam" id="PF03334">
    <property type="entry name" value="PhaG_MnhG_YufB"/>
    <property type="match status" value="1"/>
</dbReference>
<dbReference type="PANTHER" id="PTHR34703:SF1">
    <property type="entry name" value="ANTIPORTER SUBUNIT MNHG2-RELATED"/>
    <property type="match status" value="1"/>
</dbReference>
<evidence type="ECO:0000313" key="2">
    <source>
        <dbReference type="EMBL" id="GLQ19683.1"/>
    </source>
</evidence>
<keyword evidence="1" id="KW-0472">Membrane</keyword>
<proteinExistence type="predicted"/>
<organism evidence="2 3">
    <name type="scientific">Algimonas porphyrae</name>
    <dbReference type="NCBI Taxonomy" id="1128113"/>
    <lineage>
        <taxon>Bacteria</taxon>
        <taxon>Pseudomonadati</taxon>
        <taxon>Pseudomonadota</taxon>
        <taxon>Alphaproteobacteria</taxon>
        <taxon>Maricaulales</taxon>
        <taxon>Robiginitomaculaceae</taxon>
        <taxon>Algimonas</taxon>
    </lineage>
</organism>
<feature type="transmembrane region" description="Helical" evidence="1">
    <location>
        <begin position="95"/>
        <end position="117"/>
    </location>
</feature>
<dbReference type="EMBL" id="BSNJ01000001">
    <property type="protein sequence ID" value="GLQ19683.1"/>
    <property type="molecule type" value="Genomic_DNA"/>
</dbReference>
<evidence type="ECO:0008006" key="4">
    <source>
        <dbReference type="Google" id="ProtNLM"/>
    </source>
</evidence>
<evidence type="ECO:0000256" key="1">
    <source>
        <dbReference type="SAM" id="Phobius"/>
    </source>
</evidence>
<dbReference type="InterPro" id="IPR005133">
    <property type="entry name" value="PhaG_MnhG_YufB"/>
</dbReference>
<name>A0ABQ5UWK8_9PROT</name>
<reference evidence="2" key="1">
    <citation type="journal article" date="2014" name="Int. J. Syst. Evol. Microbiol.">
        <title>Complete genome of a new Firmicutes species belonging to the dominant human colonic microbiota ('Ruminococcus bicirculans') reveals two chromosomes and a selective capacity to utilize plant glucans.</title>
        <authorList>
            <consortium name="NISC Comparative Sequencing Program"/>
            <person name="Wegmann U."/>
            <person name="Louis P."/>
            <person name="Goesmann A."/>
            <person name="Henrissat B."/>
            <person name="Duncan S.H."/>
            <person name="Flint H.J."/>
        </authorList>
    </citation>
    <scope>NUCLEOTIDE SEQUENCE</scope>
    <source>
        <strain evidence="2">NBRC 108216</strain>
    </source>
</reference>
<feature type="transmembrane region" description="Helical" evidence="1">
    <location>
        <begin position="63"/>
        <end position="83"/>
    </location>
</feature>
<accession>A0ABQ5UWK8</accession>
<dbReference type="RefSeq" id="WP_284369539.1">
    <property type="nucleotide sequence ID" value="NZ_BSNJ01000001.1"/>
</dbReference>